<gene>
    <name evidence="2" type="ORF">PHACADRAFT_202866</name>
</gene>
<protein>
    <recommendedName>
        <fullName evidence="1">C2 domain-containing protein</fullName>
    </recommendedName>
</protein>
<dbReference type="Gene3D" id="2.60.40.150">
    <property type="entry name" value="C2 domain"/>
    <property type="match status" value="1"/>
</dbReference>
<proteinExistence type="predicted"/>
<evidence type="ECO:0000313" key="2">
    <source>
        <dbReference type="EMBL" id="EKM48396.1"/>
    </source>
</evidence>
<feature type="domain" description="C2" evidence="1">
    <location>
        <begin position="56"/>
        <end position="97"/>
    </location>
</feature>
<evidence type="ECO:0000259" key="1">
    <source>
        <dbReference type="Pfam" id="PF00168"/>
    </source>
</evidence>
<dbReference type="InterPro" id="IPR035892">
    <property type="entry name" value="C2_domain_sf"/>
</dbReference>
<dbReference type="AlphaFoldDB" id="K5UG15"/>
<sequence>MEIGVVLEIMVTGDDGEVEKAKTKSLEPRSEIGHSNIYDMVLTGGGMKGDMKVLGVIMVVIHHAVGLNAQDSDGKSDPYIVLSYTKFSKSLHNTRIIIPSKQRSFLG</sequence>
<dbReference type="Proteomes" id="UP000008370">
    <property type="component" value="Unassembled WGS sequence"/>
</dbReference>
<name>K5UG15_PHACS</name>
<accession>K5UG15</accession>
<keyword evidence="3" id="KW-1185">Reference proteome</keyword>
<dbReference type="Pfam" id="PF00168">
    <property type="entry name" value="C2"/>
    <property type="match status" value="1"/>
</dbReference>
<organism evidence="2 3">
    <name type="scientific">Phanerochaete carnosa (strain HHB-10118-sp)</name>
    <name type="common">White-rot fungus</name>
    <name type="synonym">Peniophora carnosa</name>
    <dbReference type="NCBI Taxonomy" id="650164"/>
    <lineage>
        <taxon>Eukaryota</taxon>
        <taxon>Fungi</taxon>
        <taxon>Dikarya</taxon>
        <taxon>Basidiomycota</taxon>
        <taxon>Agaricomycotina</taxon>
        <taxon>Agaricomycetes</taxon>
        <taxon>Polyporales</taxon>
        <taxon>Phanerochaetaceae</taxon>
        <taxon>Phanerochaete</taxon>
    </lineage>
</organism>
<dbReference type="GeneID" id="18912008"/>
<dbReference type="PANTHER" id="PTHR47348:SF3">
    <property type="entry name" value="MEIOTICALLY UP-REGULATED GENE 190 PROTEIN"/>
    <property type="match status" value="1"/>
</dbReference>
<dbReference type="PANTHER" id="PTHR47348">
    <property type="entry name" value="MEIOTICALLY UP-REGULATED GENE 190 PROTEIN"/>
    <property type="match status" value="1"/>
</dbReference>
<evidence type="ECO:0000313" key="3">
    <source>
        <dbReference type="Proteomes" id="UP000008370"/>
    </source>
</evidence>
<dbReference type="EMBL" id="JH931098">
    <property type="protein sequence ID" value="EKM48396.1"/>
    <property type="molecule type" value="Genomic_DNA"/>
</dbReference>
<dbReference type="HOGENOM" id="CLU_2210912_0_0_1"/>
<dbReference type="SUPFAM" id="SSF49562">
    <property type="entry name" value="C2 domain (Calcium/lipid-binding domain, CaLB)"/>
    <property type="match status" value="1"/>
</dbReference>
<dbReference type="InParanoid" id="K5UG15"/>
<dbReference type="InterPro" id="IPR000008">
    <property type="entry name" value="C2_dom"/>
</dbReference>
<dbReference type="KEGG" id="pco:PHACADRAFT_202866"/>
<reference evidence="2 3" key="1">
    <citation type="journal article" date="2012" name="BMC Genomics">
        <title>Comparative genomics of the white-rot fungi, Phanerochaete carnosa and P. chrysosporium, to elucidate the genetic basis of the distinct wood types they colonize.</title>
        <authorList>
            <person name="Suzuki H."/>
            <person name="MacDonald J."/>
            <person name="Syed K."/>
            <person name="Salamov A."/>
            <person name="Hori C."/>
            <person name="Aerts A."/>
            <person name="Henrissat B."/>
            <person name="Wiebenga A."/>
            <person name="vanKuyk P.A."/>
            <person name="Barry K."/>
            <person name="Lindquist E."/>
            <person name="LaButti K."/>
            <person name="Lapidus A."/>
            <person name="Lucas S."/>
            <person name="Coutinho P."/>
            <person name="Gong Y."/>
            <person name="Samejima M."/>
            <person name="Mahadevan R."/>
            <person name="Abou-Zaid M."/>
            <person name="de Vries R.P."/>
            <person name="Igarashi K."/>
            <person name="Yadav J.S."/>
            <person name="Grigoriev I.V."/>
            <person name="Master E.R."/>
        </authorList>
    </citation>
    <scope>NUCLEOTIDE SEQUENCE [LARGE SCALE GENOMIC DNA]</scope>
    <source>
        <strain evidence="2 3">HHB-10118-sp</strain>
    </source>
</reference>
<dbReference type="OrthoDB" id="419768at2759"/>
<dbReference type="RefSeq" id="XP_007403052.1">
    <property type="nucleotide sequence ID" value="XM_007402990.1"/>
</dbReference>